<gene>
    <name evidence="2" type="ORF">BDP27DRAFT_1370592</name>
</gene>
<evidence type="ECO:0000313" key="3">
    <source>
        <dbReference type="Proteomes" id="UP000772434"/>
    </source>
</evidence>
<comment type="caution">
    <text evidence="2">The sequence shown here is derived from an EMBL/GenBank/DDBJ whole genome shotgun (WGS) entry which is preliminary data.</text>
</comment>
<evidence type="ECO:0000256" key="1">
    <source>
        <dbReference type="SAM" id="MobiDB-lite"/>
    </source>
</evidence>
<sequence>MDVGDVRSEEVTSDNGEVCLCLEEKKSGDTNGEPGTMGGVQASMSGDGKGESDVGVLIMSVAFPEDRTGDEGKCVNGEGINGVVIEGTDDWILTSGAVARISVQEMLELLRAKECRHLATVAKNCRAEGCAAMDAGEKIFLVQRDVNEYKRDSADTERLPGLVKRIEEDFEKMSRMLQQIVARVVDLGVGNTDAKEAVDSGSVSKFKGPA</sequence>
<reference evidence="2" key="1">
    <citation type="submission" date="2020-11" db="EMBL/GenBank/DDBJ databases">
        <authorList>
            <consortium name="DOE Joint Genome Institute"/>
            <person name="Ahrendt S."/>
            <person name="Riley R."/>
            <person name="Andreopoulos W."/>
            <person name="Labutti K."/>
            <person name="Pangilinan J."/>
            <person name="Ruiz-Duenas F.J."/>
            <person name="Barrasa J.M."/>
            <person name="Sanchez-Garcia M."/>
            <person name="Camarero S."/>
            <person name="Miyauchi S."/>
            <person name="Serrano A."/>
            <person name="Linde D."/>
            <person name="Babiker R."/>
            <person name="Drula E."/>
            <person name="Ayuso-Fernandez I."/>
            <person name="Pacheco R."/>
            <person name="Padilla G."/>
            <person name="Ferreira P."/>
            <person name="Barriuso J."/>
            <person name="Kellner H."/>
            <person name="Castanera R."/>
            <person name="Alfaro M."/>
            <person name="Ramirez L."/>
            <person name="Pisabarro A.G."/>
            <person name="Kuo A."/>
            <person name="Tritt A."/>
            <person name="Lipzen A."/>
            <person name="He G."/>
            <person name="Yan M."/>
            <person name="Ng V."/>
            <person name="Cullen D."/>
            <person name="Martin F."/>
            <person name="Rosso M.-N."/>
            <person name="Henrissat B."/>
            <person name="Hibbett D."/>
            <person name="Martinez A.T."/>
            <person name="Grigoriev I.V."/>
        </authorList>
    </citation>
    <scope>NUCLEOTIDE SEQUENCE</scope>
    <source>
        <strain evidence="2">AH 40177</strain>
    </source>
</reference>
<protein>
    <submittedName>
        <fullName evidence="2">Uncharacterized protein</fullName>
    </submittedName>
</protein>
<dbReference type="EMBL" id="JADNRY010000246">
    <property type="protein sequence ID" value="KAF9060387.1"/>
    <property type="molecule type" value="Genomic_DNA"/>
</dbReference>
<dbReference type="AlphaFoldDB" id="A0A9P5PCV1"/>
<proteinExistence type="predicted"/>
<dbReference type="Proteomes" id="UP000772434">
    <property type="component" value="Unassembled WGS sequence"/>
</dbReference>
<accession>A0A9P5PCV1</accession>
<organism evidence="2 3">
    <name type="scientific">Rhodocollybia butyracea</name>
    <dbReference type="NCBI Taxonomy" id="206335"/>
    <lineage>
        <taxon>Eukaryota</taxon>
        <taxon>Fungi</taxon>
        <taxon>Dikarya</taxon>
        <taxon>Basidiomycota</taxon>
        <taxon>Agaricomycotina</taxon>
        <taxon>Agaricomycetes</taxon>
        <taxon>Agaricomycetidae</taxon>
        <taxon>Agaricales</taxon>
        <taxon>Marasmiineae</taxon>
        <taxon>Omphalotaceae</taxon>
        <taxon>Rhodocollybia</taxon>
    </lineage>
</organism>
<feature type="region of interest" description="Disordered" evidence="1">
    <location>
        <begin position="24"/>
        <end position="47"/>
    </location>
</feature>
<keyword evidence="3" id="KW-1185">Reference proteome</keyword>
<name>A0A9P5PCV1_9AGAR</name>
<evidence type="ECO:0000313" key="2">
    <source>
        <dbReference type="EMBL" id="KAF9060387.1"/>
    </source>
</evidence>